<comment type="caution">
    <text evidence="2">The sequence shown here is derived from an EMBL/GenBank/DDBJ whole genome shotgun (WGS) entry which is preliminary data.</text>
</comment>
<dbReference type="HOGENOM" id="CLU_1468041_0_0_1"/>
<dbReference type="EMBL" id="JARH01000254">
    <property type="protein sequence ID" value="EXF83333.1"/>
    <property type="molecule type" value="Genomic_DNA"/>
</dbReference>
<dbReference type="OrthoDB" id="341259at2759"/>
<gene>
    <name evidence="2" type="ORF">CFIO01_07422</name>
</gene>
<evidence type="ECO:0000256" key="1">
    <source>
        <dbReference type="SAM" id="MobiDB-lite"/>
    </source>
</evidence>
<proteinExistence type="predicted"/>
<reference evidence="2 3" key="1">
    <citation type="submission" date="2014-02" db="EMBL/GenBank/DDBJ databases">
        <title>The genome sequence of Colletotrichum fioriniae PJ7.</title>
        <authorList>
            <person name="Baroncelli R."/>
            <person name="Thon M.R."/>
        </authorList>
    </citation>
    <scope>NUCLEOTIDE SEQUENCE [LARGE SCALE GENOMIC DNA]</scope>
    <source>
        <strain evidence="2 3">PJ7</strain>
    </source>
</reference>
<feature type="region of interest" description="Disordered" evidence="1">
    <location>
        <begin position="117"/>
        <end position="184"/>
    </location>
</feature>
<sequence length="184" mass="20931">MTTWGTPLYRTAAGGRFEMVEWLLDQNVDTLAIRDAFDHWSERPKIEELPRQHGLIDEGTYVEEEDGDYEESEVGDEDESENESVQGNLESGVEEDVVKNTGEYEEYGYESTFEIESEAERLEDGELEELSDSGLEDEDDDDEDEDVLDEWGVEERVWGRLSEIDGRGSELEPGCGHEHPISTA</sequence>
<name>A0A010SEX3_9PEZI</name>
<keyword evidence="3" id="KW-1185">Reference proteome</keyword>
<evidence type="ECO:0000313" key="2">
    <source>
        <dbReference type="EMBL" id="EXF83333.1"/>
    </source>
</evidence>
<evidence type="ECO:0000313" key="3">
    <source>
        <dbReference type="Proteomes" id="UP000020467"/>
    </source>
</evidence>
<protein>
    <recommendedName>
        <fullName evidence="4">Ankyrin repeat protein</fullName>
    </recommendedName>
</protein>
<accession>A0A010SEX3</accession>
<dbReference type="AlphaFoldDB" id="A0A010SEX3"/>
<feature type="compositionally biased region" description="Acidic residues" evidence="1">
    <location>
        <begin position="125"/>
        <end position="152"/>
    </location>
</feature>
<organism evidence="2 3">
    <name type="scientific">Colletotrichum fioriniae PJ7</name>
    <dbReference type="NCBI Taxonomy" id="1445577"/>
    <lineage>
        <taxon>Eukaryota</taxon>
        <taxon>Fungi</taxon>
        <taxon>Dikarya</taxon>
        <taxon>Ascomycota</taxon>
        <taxon>Pezizomycotina</taxon>
        <taxon>Sordariomycetes</taxon>
        <taxon>Hypocreomycetidae</taxon>
        <taxon>Glomerellales</taxon>
        <taxon>Glomerellaceae</taxon>
        <taxon>Colletotrichum</taxon>
        <taxon>Colletotrichum acutatum species complex</taxon>
    </lineage>
</organism>
<feature type="compositionally biased region" description="Acidic residues" evidence="1">
    <location>
        <begin position="60"/>
        <end position="82"/>
    </location>
</feature>
<feature type="compositionally biased region" description="Basic and acidic residues" evidence="1">
    <location>
        <begin position="153"/>
        <end position="184"/>
    </location>
</feature>
<feature type="region of interest" description="Disordered" evidence="1">
    <location>
        <begin position="50"/>
        <end position="97"/>
    </location>
</feature>
<dbReference type="KEGG" id="cfj:CFIO01_07422"/>
<evidence type="ECO:0008006" key="4">
    <source>
        <dbReference type="Google" id="ProtNLM"/>
    </source>
</evidence>
<dbReference type="Proteomes" id="UP000020467">
    <property type="component" value="Unassembled WGS sequence"/>
</dbReference>